<evidence type="ECO:0000313" key="3">
    <source>
        <dbReference type="Proteomes" id="UP000251617"/>
    </source>
</evidence>
<dbReference type="PROSITE" id="PS51257">
    <property type="entry name" value="PROKAR_LIPOPROTEIN"/>
    <property type="match status" value="1"/>
</dbReference>
<reference evidence="2 3" key="1">
    <citation type="submission" date="2018-06" db="EMBL/GenBank/DDBJ databases">
        <title>The genome of Pseudomonas putida NX-1, a lignin degrader.</title>
        <authorList>
            <person name="Xu Z."/>
        </authorList>
    </citation>
    <scope>NUCLEOTIDE SEQUENCE [LARGE SCALE GENOMIC DNA]</scope>
    <source>
        <strain evidence="2 3">NX-1</strain>
    </source>
</reference>
<organism evidence="2 3">
    <name type="scientific">Pseudomonas putida</name>
    <name type="common">Arthrobacter siderocapsulatus</name>
    <dbReference type="NCBI Taxonomy" id="303"/>
    <lineage>
        <taxon>Bacteria</taxon>
        <taxon>Pseudomonadati</taxon>
        <taxon>Pseudomonadota</taxon>
        <taxon>Gammaproteobacteria</taxon>
        <taxon>Pseudomonadales</taxon>
        <taxon>Pseudomonadaceae</taxon>
        <taxon>Pseudomonas</taxon>
    </lineage>
</organism>
<protein>
    <recommendedName>
        <fullName evidence="4">Lipoprotein</fullName>
    </recommendedName>
</protein>
<feature type="signal peptide" evidence="1">
    <location>
        <begin position="1"/>
        <end position="19"/>
    </location>
</feature>
<evidence type="ECO:0000313" key="2">
    <source>
        <dbReference type="EMBL" id="AXA27613.1"/>
    </source>
</evidence>
<sequence length="275" mass="30391">MFKPLLPLALSALFLGGCAGHAPSKDKVSLRTDKSAIVGIWAMMPLKSGIANVAEYKADGKVLLHPFNCAEPKTQAVEISDYKVAEDGSSIHVQSEARAFDLKVLGFAPTVMMLSMPVADAQLTFLYRKVDQVAPLCDLYVDAKGEAARRTPFQASDFAPAPAVPAGHAGLERYIGKWASKAGAVQIEVVRDASGVYLYHRPDENWRYLYNNVRWTGDALAFNSYAYTEKPALFRHPYHKTNTPMTLEPLENGQARLTYLIDGKRFDSLLHRTKD</sequence>
<dbReference type="Proteomes" id="UP000251617">
    <property type="component" value="Chromosome"/>
</dbReference>
<accession>A0AAD0LB85</accession>
<name>A0AAD0LB85_PSEPU</name>
<feature type="chain" id="PRO_5042274198" description="Lipoprotein" evidence="1">
    <location>
        <begin position="20"/>
        <end position="275"/>
    </location>
</feature>
<gene>
    <name evidence="2" type="ORF">C1S65_15270</name>
</gene>
<proteinExistence type="predicted"/>
<evidence type="ECO:0008006" key="4">
    <source>
        <dbReference type="Google" id="ProtNLM"/>
    </source>
</evidence>
<dbReference type="EMBL" id="CP030750">
    <property type="protein sequence ID" value="AXA27613.1"/>
    <property type="molecule type" value="Genomic_DNA"/>
</dbReference>
<dbReference type="AlphaFoldDB" id="A0AAD0LB85"/>
<evidence type="ECO:0000256" key="1">
    <source>
        <dbReference type="SAM" id="SignalP"/>
    </source>
</evidence>
<keyword evidence="1" id="KW-0732">Signal</keyword>